<dbReference type="InterPro" id="IPR050129">
    <property type="entry name" value="Zn_alcohol_dh"/>
</dbReference>
<evidence type="ECO:0000256" key="3">
    <source>
        <dbReference type="ARBA" id="ARBA00023002"/>
    </source>
</evidence>
<keyword evidence="1" id="KW-0479">Metal-binding</keyword>
<sequence length="244" mass="26422">MRVAVYYSNSDVRVEERPVPEVGPDELLVKVMASGICGSDVMEWYRAKKAPCILGHEIGGEVVKVGEDVGTFSEGERVFVSHHVPCNMCHYCLHDHHSVCETLRTTNFDPGGFAEFVRVPEINVTNGTYRLPEDMDYDEAVFIEPLACVYRGQRRAGIKAGNTVLVLGAGLTGLLHIRLARALGAGKVIATDVLDARREAAEAGAECKTCSAFDDVASFVELENDGRLADLVIVATGATPALKQ</sequence>
<protein>
    <recommendedName>
        <fullName evidence="4">Alcohol dehydrogenase-like N-terminal domain-containing protein</fullName>
    </recommendedName>
</protein>
<keyword evidence="3" id="KW-0560">Oxidoreductase</keyword>
<dbReference type="Pfam" id="PF08240">
    <property type="entry name" value="ADH_N"/>
    <property type="match status" value="1"/>
</dbReference>
<proteinExistence type="predicted"/>
<evidence type="ECO:0000256" key="2">
    <source>
        <dbReference type="ARBA" id="ARBA00022833"/>
    </source>
</evidence>
<dbReference type="GO" id="GO:0016491">
    <property type="term" value="F:oxidoreductase activity"/>
    <property type="evidence" value="ECO:0007669"/>
    <property type="project" value="UniProtKB-KW"/>
</dbReference>
<accession>X1I7A0</accession>
<dbReference type="InterPro" id="IPR011032">
    <property type="entry name" value="GroES-like_sf"/>
</dbReference>
<keyword evidence="2" id="KW-0862">Zinc</keyword>
<dbReference type="AlphaFoldDB" id="X1I7A0"/>
<gene>
    <name evidence="5" type="ORF">S03H2_51669</name>
</gene>
<dbReference type="SUPFAM" id="SSF51735">
    <property type="entry name" value="NAD(P)-binding Rossmann-fold domains"/>
    <property type="match status" value="1"/>
</dbReference>
<reference evidence="5" key="1">
    <citation type="journal article" date="2014" name="Front. Microbiol.">
        <title>High frequency of phylogenetically diverse reductive dehalogenase-homologous genes in deep subseafloor sedimentary metagenomes.</title>
        <authorList>
            <person name="Kawai M."/>
            <person name="Futagami T."/>
            <person name="Toyoda A."/>
            <person name="Takaki Y."/>
            <person name="Nishi S."/>
            <person name="Hori S."/>
            <person name="Arai W."/>
            <person name="Tsubouchi T."/>
            <person name="Morono Y."/>
            <person name="Uchiyama I."/>
            <person name="Ito T."/>
            <person name="Fujiyama A."/>
            <person name="Inagaki F."/>
            <person name="Takami H."/>
        </authorList>
    </citation>
    <scope>NUCLEOTIDE SEQUENCE</scope>
    <source>
        <strain evidence="5">Expedition CK06-06</strain>
    </source>
</reference>
<name>X1I7A0_9ZZZZ</name>
<dbReference type="Gene3D" id="3.90.180.10">
    <property type="entry name" value="Medium-chain alcohol dehydrogenases, catalytic domain"/>
    <property type="match status" value="1"/>
</dbReference>
<comment type="caution">
    <text evidence="5">The sequence shown here is derived from an EMBL/GenBank/DDBJ whole genome shotgun (WGS) entry which is preliminary data.</text>
</comment>
<dbReference type="PANTHER" id="PTHR43401">
    <property type="entry name" value="L-THREONINE 3-DEHYDROGENASE"/>
    <property type="match status" value="1"/>
</dbReference>
<evidence type="ECO:0000259" key="4">
    <source>
        <dbReference type="Pfam" id="PF08240"/>
    </source>
</evidence>
<organism evidence="5">
    <name type="scientific">marine sediment metagenome</name>
    <dbReference type="NCBI Taxonomy" id="412755"/>
    <lineage>
        <taxon>unclassified sequences</taxon>
        <taxon>metagenomes</taxon>
        <taxon>ecological metagenomes</taxon>
    </lineage>
</organism>
<dbReference type="SUPFAM" id="SSF50129">
    <property type="entry name" value="GroES-like"/>
    <property type="match status" value="1"/>
</dbReference>
<dbReference type="EMBL" id="BARU01032794">
    <property type="protein sequence ID" value="GAH61954.1"/>
    <property type="molecule type" value="Genomic_DNA"/>
</dbReference>
<dbReference type="PROSITE" id="PS00059">
    <property type="entry name" value="ADH_ZINC"/>
    <property type="match status" value="1"/>
</dbReference>
<dbReference type="Gene3D" id="3.40.50.720">
    <property type="entry name" value="NAD(P)-binding Rossmann-like Domain"/>
    <property type="match status" value="1"/>
</dbReference>
<dbReference type="InterPro" id="IPR036291">
    <property type="entry name" value="NAD(P)-bd_dom_sf"/>
</dbReference>
<evidence type="ECO:0000256" key="1">
    <source>
        <dbReference type="ARBA" id="ARBA00022723"/>
    </source>
</evidence>
<dbReference type="PANTHER" id="PTHR43401:SF2">
    <property type="entry name" value="L-THREONINE 3-DEHYDROGENASE"/>
    <property type="match status" value="1"/>
</dbReference>
<dbReference type="InterPro" id="IPR002328">
    <property type="entry name" value="ADH_Zn_CS"/>
</dbReference>
<dbReference type="GO" id="GO:0008270">
    <property type="term" value="F:zinc ion binding"/>
    <property type="evidence" value="ECO:0007669"/>
    <property type="project" value="InterPro"/>
</dbReference>
<dbReference type="InterPro" id="IPR013154">
    <property type="entry name" value="ADH-like_N"/>
</dbReference>
<feature type="domain" description="Alcohol dehydrogenase-like N-terminal" evidence="4">
    <location>
        <begin position="23"/>
        <end position="124"/>
    </location>
</feature>
<evidence type="ECO:0000313" key="5">
    <source>
        <dbReference type="EMBL" id="GAH61954.1"/>
    </source>
</evidence>
<feature type="non-terminal residue" evidence="5">
    <location>
        <position position="244"/>
    </location>
</feature>